<organism evidence="3 4">
    <name type="scientific">Kaistia defluvii</name>
    <dbReference type="NCBI Taxonomy" id="410841"/>
    <lineage>
        <taxon>Bacteria</taxon>
        <taxon>Pseudomonadati</taxon>
        <taxon>Pseudomonadota</taxon>
        <taxon>Alphaproteobacteria</taxon>
        <taxon>Hyphomicrobiales</taxon>
        <taxon>Kaistiaceae</taxon>
        <taxon>Kaistia</taxon>
    </lineage>
</organism>
<dbReference type="EMBL" id="JBEPSM010000001">
    <property type="protein sequence ID" value="MET4634396.1"/>
    <property type="molecule type" value="Genomic_DNA"/>
</dbReference>
<evidence type="ECO:0000313" key="3">
    <source>
        <dbReference type="EMBL" id="MET4634396.1"/>
    </source>
</evidence>
<sequence length="194" mass="21593">MDGERRRPEPGAADENKADPMSQNDPSDNPARDHDHGHDHAAAPRWKHDGVRVIKGNQLDDNTAQTPGMYRQAAINHARVGAQKIWAGTVQIAPNAKTGVHHHGELESVIFVVKGRARLRWGDRLEFVAEAEAGDFIFVPPFVPHQEINADPTQTLECVLVRSDNEAVVVNIDTVDPVEKPEEVYWVDPIHKHP</sequence>
<dbReference type="Proteomes" id="UP001549321">
    <property type="component" value="Unassembled WGS sequence"/>
</dbReference>
<dbReference type="InterPro" id="IPR052535">
    <property type="entry name" value="Bacilysin_H2HPP_isomerase"/>
</dbReference>
<feature type="domain" description="Cupin type-2" evidence="2">
    <location>
        <begin position="89"/>
        <end position="159"/>
    </location>
</feature>
<dbReference type="InterPro" id="IPR013096">
    <property type="entry name" value="Cupin_2"/>
</dbReference>
<evidence type="ECO:0000259" key="2">
    <source>
        <dbReference type="Pfam" id="PF07883"/>
    </source>
</evidence>
<dbReference type="PANTHER" id="PTHR40112">
    <property type="entry name" value="H2HPP ISOMERASE"/>
    <property type="match status" value="1"/>
</dbReference>
<dbReference type="PANTHER" id="PTHR40112:SF1">
    <property type="entry name" value="H2HPP ISOMERASE"/>
    <property type="match status" value="1"/>
</dbReference>
<protein>
    <submittedName>
        <fullName evidence="3">RmlC-like cupin family protein</fullName>
    </submittedName>
</protein>
<comment type="caution">
    <text evidence="3">The sequence shown here is derived from an EMBL/GenBank/DDBJ whole genome shotgun (WGS) entry which is preliminary data.</text>
</comment>
<name>A0ABV2R018_9HYPH</name>
<proteinExistence type="predicted"/>
<feature type="compositionally biased region" description="Basic and acidic residues" evidence="1">
    <location>
        <begin position="1"/>
        <end position="18"/>
    </location>
</feature>
<dbReference type="Pfam" id="PF07883">
    <property type="entry name" value="Cupin_2"/>
    <property type="match status" value="1"/>
</dbReference>
<feature type="region of interest" description="Disordered" evidence="1">
    <location>
        <begin position="1"/>
        <end position="51"/>
    </location>
</feature>
<accession>A0ABV2R018</accession>
<evidence type="ECO:0000256" key="1">
    <source>
        <dbReference type="SAM" id="MobiDB-lite"/>
    </source>
</evidence>
<feature type="compositionally biased region" description="Basic and acidic residues" evidence="1">
    <location>
        <begin position="30"/>
        <end position="51"/>
    </location>
</feature>
<dbReference type="CDD" id="cd02210">
    <property type="entry name" value="cupin_BLR2406-like"/>
    <property type="match status" value="1"/>
</dbReference>
<dbReference type="Gene3D" id="2.60.120.10">
    <property type="entry name" value="Jelly Rolls"/>
    <property type="match status" value="1"/>
</dbReference>
<evidence type="ECO:0000313" key="4">
    <source>
        <dbReference type="Proteomes" id="UP001549321"/>
    </source>
</evidence>
<dbReference type="SUPFAM" id="SSF51182">
    <property type="entry name" value="RmlC-like cupins"/>
    <property type="match status" value="1"/>
</dbReference>
<dbReference type="InterPro" id="IPR014710">
    <property type="entry name" value="RmlC-like_jellyroll"/>
</dbReference>
<keyword evidence="4" id="KW-1185">Reference proteome</keyword>
<dbReference type="InterPro" id="IPR011051">
    <property type="entry name" value="RmlC_Cupin_sf"/>
</dbReference>
<gene>
    <name evidence="3" type="ORF">ABIE08_002309</name>
</gene>
<reference evidence="3 4" key="1">
    <citation type="submission" date="2024-06" db="EMBL/GenBank/DDBJ databases">
        <title>Sorghum-associated microbial communities from plants grown in Nebraska, USA.</title>
        <authorList>
            <person name="Schachtman D."/>
        </authorList>
    </citation>
    <scope>NUCLEOTIDE SEQUENCE [LARGE SCALE GENOMIC DNA]</scope>
    <source>
        <strain evidence="3 4">3207</strain>
    </source>
</reference>